<dbReference type="EMBL" id="CP065217">
    <property type="protein sequence ID" value="QPL52430.1"/>
    <property type="molecule type" value="Genomic_DNA"/>
</dbReference>
<organism evidence="1 2">
    <name type="scientific">Vibrio navarrensis</name>
    <dbReference type="NCBI Taxonomy" id="29495"/>
    <lineage>
        <taxon>Bacteria</taxon>
        <taxon>Pseudomonadati</taxon>
        <taxon>Pseudomonadota</taxon>
        <taxon>Gammaproteobacteria</taxon>
        <taxon>Vibrionales</taxon>
        <taxon>Vibrionaceae</taxon>
        <taxon>Vibrio</taxon>
    </lineage>
</organism>
<dbReference type="RefSeq" id="WP_045571884.1">
    <property type="nucleotide sequence ID" value="NZ_CP065217.1"/>
</dbReference>
<protein>
    <submittedName>
        <fullName evidence="1">Uncharacterized protein</fullName>
    </submittedName>
</protein>
<name>A0AAJ4I956_9VIBR</name>
<evidence type="ECO:0000313" key="2">
    <source>
        <dbReference type="Proteomes" id="UP000594435"/>
    </source>
</evidence>
<gene>
    <name evidence="1" type="ORF">I3X05_10405</name>
</gene>
<accession>A0AAJ4I956</accession>
<evidence type="ECO:0000313" key="1">
    <source>
        <dbReference type="EMBL" id="QPL52430.1"/>
    </source>
</evidence>
<sequence>MNTTKKGRGTNPAHTPCSSESAFVELVITQAAEYSGERRDQVRGRLIAHMLGAGTDNPFDFSKKAEGVH</sequence>
<proteinExistence type="predicted"/>
<dbReference type="Proteomes" id="UP000594435">
    <property type="component" value="Chromosome 1"/>
</dbReference>
<reference evidence="1 2" key="1">
    <citation type="submission" date="2020-11" db="EMBL/GenBank/DDBJ databases">
        <title>Complete and Circularized Genome Assembly of a human isolate of Vibrio navarrensis biotype pommerensis with MiSeq and MinION Sequence Data.</title>
        <authorList>
            <person name="Schwartz K."/>
            <person name="Borowiak M."/>
            <person name="Deneke C."/>
            <person name="Balau V."/>
            <person name="Metelmann C."/>
            <person name="Strauch E."/>
        </authorList>
    </citation>
    <scope>NUCLEOTIDE SEQUENCE [LARGE SCALE GENOMIC DNA]</scope>
    <source>
        <strain evidence="1 2">20-VB00237</strain>
    </source>
</reference>
<dbReference type="AlphaFoldDB" id="A0AAJ4I956"/>